<keyword evidence="2" id="KW-1185">Reference proteome</keyword>
<organism evidence="1 2">
    <name type="scientific">Blattamonas nauphoetae</name>
    <dbReference type="NCBI Taxonomy" id="2049346"/>
    <lineage>
        <taxon>Eukaryota</taxon>
        <taxon>Metamonada</taxon>
        <taxon>Preaxostyla</taxon>
        <taxon>Oxymonadida</taxon>
        <taxon>Blattamonas</taxon>
    </lineage>
</organism>
<dbReference type="EMBL" id="JARBJD010000048">
    <property type="protein sequence ID" value="KAK2957243.1"/>
    <property type="molecule type" value="Genomic_DNA"/>
</dbReference>
<name>A0ABQ9Y0H8_9EUKA</name>
<sequence length="84" mass="9933">MRSQNVEFAELLTILMETDTNDLGTFEWWFSLIVDTVLFHTVDRPYPLLKGKPTTSMAPPLVQSESPNLRSFRFYYQMTTEWRP</sequence>
<gene>
    <name evidence="1" type="ORF">BLNAU_7837</name>
</gene>
<accession>A0ABQ9Y0H8</accession>
<protein>
    <submittedName>
        <fullName evidence="1">Uncharacterized protein</fullName>
    </submittedName>
</protein>
<evidence type="ECO:0000313" key="1">
    <source>
        <dbReference type="EMBL" id="KAK2957243.1"/>
    </source>
</evidence>
<reference evidence="1 2" key="1">
    <citation type="journal article" date="2022" name="bioRxiv">
        <title>Genomics of Preaxostyla Flagellates Illuminates Evolutionary Transitions and the Path Towards Mitochondrial Loss.</title>
        <authorList>
            <person name="Novak L.V.F."/>
            <person name="Treitli S.C."/>
            <person name="Pyrih J."/>
            <person name="Halakuc P."/>
            <person name="Pipaliya S.V."/>
            <person name="Vacek V."/>
            <person name="Brzon O."/>
            <person name="Soukal P."/>
            <person name="Eme L."/>
            <person name="Dacks J.B."/>
            <person name="Karnkowska A."/>
            <person name="Elias M."/>
            <person name="Hampl V."/>
        </authorList>
    </citation>
    <scope>NUCLEOTIDE SEQUENCE [LARGE SCALE GENOMIC DNA]</scope>
    <source>
        <strain evidence="1">NAU3</strain>
        <tissue evidence="1">Gut</tissue>
    </source>
</reference>
<evidence type="ECO:0000313" key="2">
    <source>
        <dbReference type="Proteomes" id="UP001281761"/>
    </source>
</evidence>
<comment type="caution">
    <text evidence="1">The sequence shown here is derived from an EMBL/GenBank/DDBJ whole genome shotgun (WGS) entry which is preliminary data.</text>
</comment>
<dbReference type="Proteomes" id="UP001281761">
    <property type="component" value="Unassembled WGS sequence"/>
</dbReference>
<proteinExistence type="predicted"/>